<organism evidence="1 2">
    <name type="scientific">Penicillium frequentans</name>
    <dbReference type="NCBI Taxonomy" id="3151616"/>
    <lineage>
        <taxon>Eukaryota</taxon>
        <taxon>Fungi</taxon>
        <taxon>Dikarya</taxon>
        <taxon>Ascomycota</taxon>
        <taxon>Pezizomycotina</taxon>
        <taxon>Eurotiomycetes</taxon>
        <taxon>Eurotiomycetidae</taxon>
        <taxon>Eurotiales</taxon>
        <taxon>Aspergillaceae</taxon>
        <taxon>Penicillium</taxon>
    </lineage>
</organism>
<protein>
    <submittedName>
        <fullName evidence="1">Zinc finger domain protein</fullName>
    </submittedName>
</protein>
<keyword evidence="2" id="KW-1185">Reference proteome</keyword>
<accession>A0AAD6D644</accession>
<name>A0AAD6D644_9EURO</name>
<evidence type="ECO:0000313" key="2">
    <source>
        <dbReference type="Proteomes" id="UP001220324"/>
    </source>
</evidence>
<dbReference type="Proteomes" id="UP001220324">
    <property type="component" value="Unassembled WGS sequence"/>
</dbReference>
<dbReference type="AlphaFoldDB" id="A0AAD6D644"/>
<comment type="caution">
    <text evidence="1">The sequence shown here is derived from an EMBL/GenBank/DDBJ whole genome shotgun (WGS) entry which is preliminary data.</text>
</comment>
<gene>
    <name evidence="1" type="ORF">N7494_002691</name>
</gene>
<proteinExistence type="predicted"/>
<evidence type="ECO:0000313" key="1">
    <source>
        <dbReference type="EMBL" id="KAJ5553313.1"/>
    </source>
</evidence>
<dbReference type="EMBL" id="JAQIZZ010000002">
    <property type="protein sequence ID" value="KAJ5553313.1"/>
    <property type="molecule type" value="Genomic_DNA"/>
</dbReference>
<sequence>MEIHGILKTPVEIRSAILRQLPRVEDIFSAIQSNRSLYEALGEDKTTVSHVLHKQIDAKLLPYAAAFLELDKTLRITRHHKDVILESYFSLTSSQASEKLGQISLREARHVMDLHKTVQRLATKYSAQALALIQNEKLFKTSMLSFTPSEIYRTERSFYTLELYCSLFGQSRSRLSRDDQIDLFFKRFAPWENEQLACVHDFLLDELKPAFNEVAAHDIRFGELSIPWVKYESSWIQGYLSLGVKYLEKVIIASTYEERHRLLDEKLLLADNTPVLAECLIDSNDLYFGGETDELDDHAMRQLRQLPSPYTACDPDTGPAEIWFQAHEGDDRTQYVSAEPHRASRKIGYVMMDLSRKQDIASFDGPQKSIEWDNYDDENYHKEYARQLRSFEIRSEIYLRGGRGWWSEGDTTRIQWHDPSGL</sequence>
<reference evidence="1 2" key="1">
    <citation type="journal article" date="2023" name="IMA Fungus">
        <title>Comparative genomic study of the Penicillium genus elucidates a diverse pangenome and 15 lateral gene transfer events.</title>
        <authorList>
            <person name="Petersen C."/>
            <person name="Sorensen T."/>
            <person name="Nielsen M.R."/>
            <person name="Sondergaard T.E."/>
            <person name="Sorensen J.L."/>
            <person name="Fitzpatrick D.A."/>
            <person name="Frisvad J.C."/>
            <person name="Nielsen K.L."/>
        </authorList>
    </citation>
    <scope>NUCLEOTIDE SEQUENCE [LARGE SCALE GENOMIC DNA]</scope>
    <source>
        <strain evidence="1 2">IBT 35679</strain>
    </source>
</reference>